<evidence type="ECO:0000313" key="2">
    <source>
        <dbReference type="EMBL" id="CAG6495069.1"/>
    </source>
</evidence>
<feature type="region of interest" description="Disordered" evidence="1">
    <location>
        <begin position="69"/>
        <end position="116"/>
    </location>
</feature>
<evidence type="ECO:0000256" key="1">
    <source>
        <dbReference type="SAM" id="MobiDB-lite"/>
    </source>
</evidence>
<protein>
    <submittedName>
        <fullName evidence="2">(northern house mosquito) hypothetical protein</fullName>
    </submittedName>
</protein>
<sequence length="168" mass="18091">MRCPPTLRHAGRRAERLRVRRQLRAAPVHADGALRLGVRAHLPEQPVGAEPAKYHLWPATAQRRQHGRHSGLSECLRSQDRHSARAAQPSGRRFDRGGVGLGTAGRRSGALGAESRRDVAAAVRRVPPGVGPAVGPNRQPRAGRGGVVLRQALHDVLLPHEAARVGVL</sequence>
<dbReference type="AlphaFoldDB" id="A0A8D8CI42"/>
<reference evidence="2" key="1">
    <citation type="submission" date="2021-05" db="EMBL/GenBank/DDBJ databases">
        <authorList>
            <person name="Alioto T."/>
            <person name="Alioto T."/>
            <person name="Gomez Garrido J."/>
        </authorList>
    </citation>
    <scope>NUCLEOTIDE SEQUENCE</scope>
</reference>
<dbReference type="EMBL" id="HBUE01127299">
    <property type="protein sequence ID" value="CAG6495069.1"/>
    <property type="molecule type" value="Transcribed_RNA"/>
</dbReference>
<organism evidence="2">
    <name type="scientific">Culex pipiens</name>
    <name type="common">House mosquito</name>
    <dbReference type="NCBI Taxonomy" id="7175"/>
    <lineage>
        <taxon>Eukaryota</taxon>
        <taxon>Metazoa</taxon>
        <taxon>Ecdysozoa</taxon>
        <taxon>Arthropoda</taxon>
        <taxon>Hexapoda</taxon>
        <taxon>Insecta</taxon>
        <taxon>Pterygota</taxon>
        <taxon>Neoptera</taxon>
        <taxon>Endopterygota</taxon>
        <taxon>Diptera</taxon>
        <taxon>Nematocera</taxon>
        <taxon>Culicoidea</taxon>
        <taxon>Culicidae</taxon>
        <taxon>Culicinae</taxon>
        <taxon>Culicini</taxon>
        <taxon>Culex</taxon>
        <taxon>Culex</taxon>
    </lineage>
</organism>
<proteinExistence type="predicted"/>
<accession>A0A8D8CI42</accession>
<name>A0A8D8CI42_CULPI</name>